<proteinExistence type="predicted"/>
<comment type="caution">
    <text evidence="1">The sequence shown here is derived from an EMBL/GenBank/DDBJ whole genome shotgun (WGS) entry which is preliminary data.</text>
</comment>
<dbReference type="PANTHER" id="PTHR31871">
    <property type="entry name" value="OS02G0137100 PROTEIN"/>
    <property type="match status" value="1"/>
</dbReference>
<protein>
    <submittedName>
        <fullName evidence="1">Uncharacterized protein</fullName>
    </submittedName>
</protein>
<evidence type="ECO:0000313" key="1">
    <source>
        <dbReference type="EMBL" id="DAZ97467.1"/>
    </source>
</evidence>
<dbReference type="InterPro" id="IPR006476">
    <property type="entry name" value="CHP01589_pln"/>
</dbReference>
<dbReference type="EMBL" id="DAKRPA010000134">
    <property type="protein sequence ID" value="DAZ97467.1"/>
    <property type="molecule type" value="Genomic_DNA"/>
</dbReference>
<dbReference type="Pfam" id="PF09713">
    <property type="entry name" value="A_thal_3526"/>
    <property type="match status" value="1"/>
</dbReference>
<organism evidence="1 2">
    <name type="scientific">Lagenidium giganteum</name>
    <dbReference type="NCBI Taxonomy" id="4803"/>
    <lineage>
        <taxon>Eukaryota</taxon>
        <taxon>Sar</taxon>
        <taxon>Stramenopiles</taxon>
        <taxon>Oomycota</taxon>
        <taxon>Peronosporomycetes</taxon>
        <taxon>Pythiales</taxon>
        <taxon>Pythiaceae</taxon>
    </lineage>
</organism>
<sequence>MIERCLQQYLTKNEILMTLKAQAKVDPEFTSVVWQKLEEQNPSFFKAYNIQLQLKDQINTFNYLQQQQQQRMQQGKMTLQQHPSAFSSMLSPNTSGVTMGMGMSMGMQLSPSSPLPLPSPIKTDLDTHAFFT</sequence>
<dbReference type="PANTHER" id="PTHR31871:SF1">
    <property type="entry name" value="HISTIDINE-TRNA LIGASE"/>
    <property type="match status" value="1"/>
</dbReference>
<evidence type="ECO:0000313" key="2">
    <source>
        <dbReference type="Proteomes" id="UP001146120"/>
    </source>
</evidence>
<gene>
    <name evidence="1" type="ORF">N0F65_009950</name>
</gene>
<name>A0AAV2YWA8_9STRA</name>
<reference evidence="1" key="2">
    <citation type="journal article" date="2023" name="Microbiol Resour">
        <title>Decontamination and Annotation of the Draft Genome Sequence of the Oomycete Lagenidium giganteum ARSEF 373.</title>
        <authorList>
            <person name="Morgan W.R."/>
            <person name="Tartar A."/>
        </authorList>
    </citation>
    <scope>NUCLEOTIDE SEQUENCE</scope>
    <source>
        <strain evidence="1">ARSEF 373</strain>
    </source>
</reference>
<keyword evidence="2" id="KW-1185">Reference proteome</keyword>
<dbReference type="Proteomes" id="UP001146120">
    <property type="component" value="Unassembled WGS sequence"/>
</dbReference>
<accession>A0AAV2YWA8</accession>
<reference evidence="1" key="1">
    <citation type="submission" date="2022-11" db="EMBL/GenBank/DDBJ databases">
        <authorList>
            <person name="Morgan W.R."/>
            <person name="Tartar A."/>
        </authorList>
    </citation>
    <scope>NUCLEOTIDE SEQUENCE</scope>
    <source>
        <strain evidence="1">ARSEF 373</strain>
    </source>
</reference>
<dbReference type="NCBIfam" id="TIGR01589">
    <property type="entry name" value="A_thal_3526"/>
    <property type="match status" value="1"/>
</dbReference>
<dbReference type="AlphaFoldDB" id="A0AAV2YWA8"/>